<feature type="domain" description="Dihydrodipicolinate reductase N-terminal" evidence="13">
    <location>
        <begin position="11"/>
        <end position="106"/>
    </location>
</feature>
<evidence type="ECO:0000256" key="11">
    <source>
        <dbReference type="ARBA" id="ARBA00049396"/>
    </source>
</evidence>
<feature type="compositionally biased region" description="Polar residues" evidence="12">
    <location>
        <begin position="234"/>
        <end position="252"/>
    </location>
</feature>
<evidence type="ECO:0000256" key="12">
    <source>
        <dbReference type="SAM" id="MobiDB-lite"/>
    </source>
</evidence>
<evidence type="ECO:0000256" key="1">
    <source>
        <dbReference type="ARBA" id="ARBA00006642"/>
    </source>
</evidence>
<comment type="similarity">
    <text evidence="1">Belongs to the DapB family.</text>
</comment>
<dbReference type="EMBL" id="JAVDWW010000002">
    <property type="protein sequence ID" value="MDR7168014.1"/>
    <property type="molecule type" value="Genomic_DNA"/>
</dbReference>
<organism evidence="15 16">
    <name type="scientific">Nocardia kruczakiae</name>
    <dbReference type="NCBI Taxonomy" id="261477"/>
    <lineage>
        <taxon>Bacteria</taxon>
        <taxon>Bacillati</taxon>
        <taxon>Actinomycetota</taxon>
        <taxon>Actinomycetes</taxon>
        <taxon>Mycobacteriales</taxon>
        <taxon>Nocardiaceae</taxon>
        <taxon>Nocardia</taxon>
    </lineage>
</organism>
<dbReference type="EC" id="1.17.1.8" evidence="9"/>
<dbReference type="PANTHER" id="PTHR20836">
    <property type="entry name" value="DIHYDRODIPICOLINATE REDUCTASE"/>
    <property type="match status" value="1"/>
</dbReference>
<sequence length="252" mass="26667">MVVNTVVVNTVAVVGSTGRLGSAVARECARRGLPIVAEVWSGGRRIGAERPDVVVDASHPAALDDTAELCRRTGSPLLYCVSNPGGERLRLLRDLSAEIPVALATNLSPLHWIQVRTAALAAQLAGAITDDAETMIVDRHPATKRDAPSATARLLRETMGGHADITSVRYGPMVSDHHIVFTAGPETLELNHSVRDIRAAALGALRLAGELVGLPAGWFTAAQLYDRIAERSAGESSPDPSVDSSHIPTRSR</sequence>
<evidence type="ECO:0000256" key="5">
    <source>
        <dbReference type="ARBA" id="ARBA00023002"/>
    </source>
</evidence>
<dbReference type="PIRSF" id="PIRSF000161">
    <property type="entry name" value="DHPR"/>
    <property type="match status" value="1"/>
</dbReference>
<evidence type="ECO:0000256" key="8">
    <source>
        <dbReference type="ARBA" id="ARBA00037922"/>
    </source>
</evidence>
<dbReference type="InterPro" id="IPR000846">
    <property type="entry name" value="DapB_N"/>
</dbReference>
<keyword evidence="7" id="KW-0457">Lysine biosynthesis</keyword>
<dbReference type="GO" id="GO:0008839">
    <property type="term" value="F:4-hydroxy-tetrahydrodipicolinate reductase"/>
    <property type="evidence" value="ECO:0007669"/>
    <property type="project" value="UniProtKB-EC"/>
</dbReference>
<dbReference type="RefSeq" id="WP_167354279.1">
    <property type="nucleotide sequence ID" value="NZ_JAVDWW010000002.1"/>
</dbReference>
<evidence type="ECO:0000256" key="4">
    <source>
        <dbReference type="ARBA" id="ARBA00022915"/>
    </source>
</evidence>
<evidence type="ECO:0000259" key="14">
    <source>
        <dbReference type="Pfam" id="PF05173"/>
    </source>
</evidence>
<gene>
    <name evidence="15" type="ORF">J2W56_001733</name>
</gene>
<keyword evidence="4" id="KW-0220">Diaminopimelate biosynthesis</keyword>
<dbReference type="Gene3D" id="3.40.50.720">
    <property type="entry name" value="NAD(P)-binding Rossmann-like Domain"/>
    <property type="match status" value="2"/>
</dbReference>
<accession>A0ABU1XBU9</accession>
<evidence type="ECO:0000313" key="15">
    <source>
        <dbReference type="EMBL" id="MDR7168014.1"/>
    </source>
</evidence>
<comment type="pathway">
    <text evidence="8">Amino-acid biosynthesis; L-lysine biosynthesis via DAP pathway; (S)-tetrahydrodipicolinate from L-aspartate: step 4/4.</text>
</comment>
<keyword evidence="16" id="KW-1185">Reference proteome</keyword>
<evidence type="ECO:0000256" key="2">
    <source>
        <dbReference type="ARBA" id="ARBA00022605"/>
    </source>
</evidence>
<dbReference type="InterPro" id="IPR023940">
    <property type="entry name" value="DHDPR_bac"/>
</dbReference>
<dbReference type="Gene3D" id="3.30.360.10">
    <property type="entry name" value="Dihydrodipicolinate Reductase, domain 2"/>
    <property type="match status" value="2"/>
</dbReference>
<feature type="domain" description="Dihydrodipicolinate reductase C-terminal" evidence="14">
    <location>
        <begin position="119"/>
        <end position="220"/>
    </location>
</feature>
<dbReference type="Pfam" id="PF01113">
    <property type="entry name" value="DapB_N"/>
    <property type="match status" value="1"/>
</dbReference>
<reference evidence="15 16" key="1">
    <citation type="submission" date="2023-07" db="EMBL/GenBank/DDBJ databases">
        <title>Sorghum-associated microbial communities from plants grown in Nebraska, USA.</title>
        <authorList>
            <person name="Schachtman D."/>
        </authorList>
    </citation>
    <scope>NUCLEOTIDE SEQUENCE [LARGE SCALE GENOMIC DNA]</scope>
    <source>
        <strain evidence="15 16">4272</strain>
    </source>
</reference>
<evidence type="ECO:0000256" key="3">
    <source>
        <dbReference type="ARBA" id="ARBA00022857"/>
    </source>
</evidence>
<comment type="catalytic activity">
    <reaction evidence="11">
        <text>(S)-2,3,4,5-tetrahydrodipicolinate + NAD(+) + H2O = (2S,4S)-4-hydroxy-2,3,4,5-tetrahydrodipicolinate + NADH + H(+)</text>
        <dbReference type="Rhea" id="RHEA:35323"/>
        <dbReference type="ChEBI" id="CHEBI:15377"/>
        <dbReference type="ChEBI" id="CHEBI:15378"/>
        <dbReference type="ChEBI" id="CHEBI:16845"/>
        <dbReference type="ChEBI" id="CHEBI:57540"/>
        <dbReference type="ChEBI" id="CHEBI:57945"/>
        <dbReference type="ChEBI" id="CHEBI:67139"/>
        <dbReference type="EC" id="1.17.1.8"/>
    </reaction>
</comment>
<keyword evidence="3" id="KW-0521">NADP</keyword>
<evidence type="ECO:0000313" key="16">
    <source>
        <dbReference type="Proteomes" id="UP001251217"/>
    </source>
</evidence>
<dbReference type="Proteomes" id="UP001251217">
    <property type="component" value="Unassembled WGS sequence"/>
</dbReference>
<evidence type="ECO:0000256" key="10">
    <source>
        <dbReference type="ARBA" id="ARBA00049080"/>
    </source>
</evidence>
<dbReference type="Pfam" id="PF05173">
    <property type="entry name" value="DapB_C"/>
    <property type="match status" value="1"/>
</dbReference>
<feature type="region of interest" description="Disordered" evidence="12">
    <location>
        <begin position="231"/>
        <end position="252"/>
    </location>
</feature>
<dbReference type="InterPro" id="IPR022663">
    <property type="entry name" value="DapB_C"/>
</dbReference>
<evidence type="ECO:0000256" key="6">
    <source>
        <dbReference type="ARBA" id="ARBA00023027"/>
    </source>
</evidence>
<keyword evidence="5 15" id="KW-0560">Oxidoreductase</keyword>
<dbReference type="SUPFAM" id="SSF55347">
    <property type="entry name" value="Glyceraldehyde-3-phosphate dehydrogenase-like, C-terminal domain"/>
    <property type="match status" value="1"/>
</dbReference>
<keyword evidence="6" id="KW-0520">NAD</keyword>
<dbReference type="PANTHER" id="PTHR20836:SF0">
    <property type="entry name" value="4-HYDROXY-TETRAHYDRODIPICOLINATE REDUCTASE 1, CHLOROPLASTIC-RELATED"/>
    <property type="match status" value="1"/>
</dbReference>
<dbReference type="SUPFAM" id="SSF51735">
    <property type="entry name" value="NAD(P)-binding Rossmann-fold domains"/>
    <property type="match status" value="1"/>
</dbReference>
<evidence type="ECO:0000256" key="9">
    <source>
        <dbReference type="ARBA" id="ARBA00038983"/>
    </source>
</evidence>
<evidence type="ECO:0000256" key="7">
    <source>
        <dbReference type="ARBA" id="ARBA00023154"/>
    </source>
</evidence>
<comment type="caution">
    <text evidence="15">The sequence shown here is derived from an EMBL/GenBank/DDBJ whole genome shotgun (WGS) entry which is preliminary data.</text>
</comment>
<protein>
    <recommendedName>
        <fullName evidence="9">4-hydroxy-tetrahydrodipicolinate reductase</fullName>
        <ecNumber evidence="9">1.17.1.8</ecNumber>
    </recommendedName>
</protein>
<comment type="catalytic activity">
    <reaction evidence="10">
        <text>(S)-2,3,4,5-tetrahydrodipicolinate + NADP(+) + H2O = (2S,4S)-4-hydroxy-2,3,4,5-tetrahydrodipicolinate + NADPH + H(+)</text>
        <dbReference type="Rhea" id="RHEA:35331"/>
        <dbReference type="ChEBI" id="CHEBI:15377"/>
        <dbReference type="ChEBI" id="CHEBI:15378"/>
        <dbReference type="ChEBI" id="CHEBI:16845"/>
        <dbReference type="ChEBI" id="CHEBI:57783"/>
        <dbReference type="ChEBI" id="CHEBI:58349"/>
        <dbReference type="ChEBI" id="CHEBI:67139"/>
        <dbReference type="EC" id="1.17.1.8"/>
    </reaction>
</comment>
<proteinExistence type="inferred from homology"/>
<evidence type="ECO:0000259" key="13">
    <source>
        <dbReference type="Pfam" id="PF01113"/>
    </source>
</evidence>
<keyword evidence="2" id="KW-0028">Amino-acid biosynthesis</keyword>
<dbReference type="InterPro" id="IPR036291">
    <property type="entry name" value="NAD(P)-bd_dom_sf"/>
</dbReference>
<name>A0ABU1XBU9_9NOCA</name>